<evidence type="ECO:0000313" key="4">
    <source>
        <dbReference type="Proteomes" id="UP000078561"/>
    </source>
</evidence>
<feature type="signal peptide" evidence="2">
    <location>
        <begin position="1"/>
        <end position="18"/>
    </location>
</feature>
<dbReference type="InParanoid" id="A0A168RBX8"/>
<name>A0A168RBX8_ABSGL</name>
<dbReference type="OMA" id="CHFFRRY"/>
<feature type="chain" id="PRO_5007900098" evidence="2">
    <location>
        <begin position="19"/>
        <end position="178"/>
    </location>
</feature>
<evidence type="ECO:0000256" key="1">
    <source>
        <dbReference type="SAM" id="MobiDB-lite"/>
    </source>
</evidence>
<organism evidence="3">
    <name type="scientific">Absidia glauca</name>
    <name type="common">Pin mould</name>
    <dbReference type="NCBI Taxonomy" id="4829"/>
    <lineage>
        <taxon>Eukaryota</taxon>
        <taxon>Fungi</taxon>
        <taxon>Fungi incertae sedis</taxon>
        <taxon>Mucoromycota</taxon>
        <taxon>Mucoromycotina</taxon>
        <taxon>Mucoromycetes</taxon>
        <taxon>Mucorales</taxon>
        <taxon>Cunninghamellaceae</taxon>
        <taxon>Absidia</taxon>
    </lineage>
</organism>
<dbReference type="EMBL" id="LT554591">
    <property type="protein sequence ID" value="SAM06468.1"/>
    <property type="molecule type" value="Genomic_DNA"/>
</dbReference>
<keyword evidence="2" id="KW-0732">Signal</keyword>
<feature type="compositionally biased region" description="Polar residues" evidence="1">
    <location>
        <begin position="163"/>
        <end position="178"/>
    </location>
</feature>
<gene>
    <name evidence="3" type="primary">ABSGL_12357.1 scaffold 12745</name>
</gene>
<dbReference type="AlphaFoldDB" id="A0A168RBX8"/>
<accession>A0A168RBX8</accession>
<reference evidence="3" key="1">
    <citation type="submission" date="2016-04" db="EMBL/GenBank/DDBJ databases">
        <authorList>
            <person name="Evans L.H."/>
            <person name="Alamgir A."/>
            <person name="Owens N."/>
            <person name="Weber N.D."/>
            <person name="Virtaneva K."/>
            <person name="Barbian K."/>
            <person name="Babar A."/>
            <person name="Rosenke K."/>
        </authorList>
    </citation>
    <scope>NUCLEOTIDE SEQUENCE [LARGE SCALE GENOMIC DNA]</scope>
    <source>
        <strain evidence="3">CBS 101.48</strain>
    </source>
</reference>
<proteinExistence type="predicted"/>
<evidence type="ECO:0000313" key="3">
    <source>
        <dbReference type="EMBL" id="SAM06468.1"/>
    </source>
</evidence>
<dbReference type="Proteomes" id="UP000078561">
    <property type="component" value="Unassembled WGS sequence"/>
</dbReference>
<dbReference type="OrthoDB" id="2357290at2759"/>
<feature type="region of interest" description="Disordered" evidence="1">
    <location>
        <begin position="158"/>
        <end position="178"/>
    </location>
</feature>
<protein>
    <submittedName>
        <fullName evidence="3">Uncharacterized protein</fullName>
    </submittedName>
</protein>
<evidence type="ECO:0000256" key="2">
    <source>
        <dbReference type="SAM" id="SignalP"/>
    </source>
</evidence>
<keyword evidence="4" id="KW-1185">Reference proteome</keyword>
<sequence>MLLLWGTFISLFISLVFSIEESHRVVVHHPYQHQQVISDSYIGLEYGIVKGHSDQTPSEDVQIKFEWTQHNSTASPLQLDVHQGFSMRVLGTHQQHYAYQWKTPGCPFFVRYQPHQYHFSLLFLVGTNHTIQIPLDFTLVNVTGLHCNNKMLNTTQHVHHHNASSPKSATKYQTMTIK</sequence>